<organism evidence="2 3">
    <name type="scientific">Bacillus phage vB_BmeM-Goe8</name>
    <dbReference type="NCBI Taxonomy" id="2593638"/>
    <lineage>
        <taxon>Viruses</taxon>
        <taxon>Duplodnaviria</taxon>
        <taxon>Heunggongvirae</taxon>
        <taxon>Uroviricota</taxon>
        <taxon>Caudoviricetes</taxon>
        <taxon>Herelleviridae</taxon>
        <taxon>Bastillevirinae</taxon>
        <taxon>Goettingenvirus</taxon>
        <taxon>Goettingenvirus goe8</taxon>
    </lineage>
</organism>
<dbReference type="Proteomes" id="UP000317800">
    <property type="component" value="Segment"/>
</dbReference>
<evidence type="ECO:0000313" key="2">
    <source>
        <dbReference type="EMBL" id="QDP42937.1"/>
    </source>
</evidence>
<name>A0A516KMY4_9CAUD</name>
<evidence type="ECO:0000256" key="1">
    <source>
        <dbReference type="SAM" id="Coils"/>
    </source>
</evidence>
<dbReference type="EMBL" id="MN043729">
    <property type="protein sequence ID" value="QDP42937.1"/>
    <property type="molecule type" value="Genomic_DNA"/>
</dbReference>
<dbReference type="Pfam" id="PF24091">
    <property type="entry name" value="DUF7376"/>
    <property type="match status" value="1"/>
</dbReference>
<reference evidence="2 3" key="1">
    <citation type="submission" date="2019-06" db="EMBL/GenBank/DDBJ databases">
        <authorList>
            <person name="Hertel R."/>
        </authorList>
    </citation>
    <scope>NUCLEOTIDE SEQUENCE [LARGE SCALE GENOMIC DNA]</scope>
</reference>
<proteinExistence type="predicted"/>
<gene>
    <name evidence="2" type="ORF">Goe8_c01640</name>
</gene>
<sequence length="250" mass="27907">MAKGKRVGSLAEVIGESLGLNNYKSEEENQMNKQVKLTANNETAVVTEVAGVVQVDRGGQVTPFKPEFTFESVVEKFKKYGWQVVEPEPTPEPEPEIKVVAAATGGVDPKVAESAFSQNITIGVQKATDSYLELQKQIAELKKEQDKYKESIRQYMDENDVTAIKGTYGQEVYLQPAKKSNSTSRYTDYEMEDVVPLLDEELVRQVTETRINAEKLDAFLKVSKLPKERKDAIKANKISVPGTPRFAVKK</sequence>
<keyword evidence="1" id="KW-0175">Coiled coil</keyword>
<evidence type="ECO:0000313" key="3">
    <source>
        <dbReference type="Proteomes" id="UP000317800"/>
    </source>
</evidence>
<accession>A0A516KMY4</accession>
<keyword evidence="3" id="KW-1185">Reference proteome</keyword>
<protein>
    <submittedName>
        <fullName evidence="2">Uncharacterized protein</fullName>
    </submittedName>
</protein>
<feature type="coiled-coil region" evidence="1">
    <location>
        <begin position="124"/>
        <end position="158"/>
    </location>
</feature>
<dbReference type="InterPro" id="IPR055800">
    <property type="entry name" value="DUF7376"/>
</dbReference>